<dbReference type="eggNOG" id="ENOG502QVRQ">
    <property type="taxonomic scope" value="Eukaryota"/>
</dbReference>
<evidence type="ECO:0000313" key="3">
    <source>
        <dbReference type="EMBL" id="EEH60430.1"/>
    </source>
</evidence>
<name>C1MIR6_MICPC</name>
<keyword evidence="4" id="KW-1185">Reference proteome</keyword>
<proteinExistence type="predicted"/>
<dbReference type="AlphaFoldDB" id="C1MIR6"/>
<evidence type="ECO:0000256" key="1">
    <source>
        <dbReference type="SAM" id="MobiDB-lite"/>
    </source>
</evidence>
<evidence type="ECO:0000259" key="2">
    <source>
        <dbReference type="PROSITE" id="PS50006"/>
    </source>
</evidence>
<dbReference type="SMART" id="SM00240">
    <property type="entry name" value="FHA"/>
    <property type="match status" value="1"/>
</dbReference>
<dbReference type="SUPFAM" id="SSF49879">
    <property type="entry name" value="SMAD/FHA domain"/>
    <property type="match status" value="1"/>
</dbReference>
<accession>C1MIR6</accession>
<dbReference type="GeneID" id="9680198"/>
<feature type="domain" description="FHA" evidence="2">
    <location>
        <begin position="39"/>
        <end position="109"/>
    </location>
</feature>
<evidence type="ECO:0000313" key="4">
    <source>
        <dbReference type="Proteomes" id="UP000001876"/>
    </source>
</evidence>
<dbReference type="PROSITE" id="PS50006">
    <property type="entry name" value="FHA_DOMAIN"/>
    <property type="match status" value="1"/>
</dbReference>
<dbReference type="Proteomes" id="UP000001876">
    <property type="component" value="Unassembled WGS sequence"/>
</dbReference>
<gene>
    <name evidence="3" type="ORF">MICPUCDRAFT_46372</name>
</gene>
<reference evidence="3 4" key="1">
    <citation type="journal article" date="2009" name="Science">
        <title>Green evolution and dynamic adaptations revealed by genomes of the marine picoeukaryotes Micromonas.</title>
        <authorList>
            <person name="Worden A.Z."/>
            <person name="Lee J.H."/>
            <person name="Mock T."/>
            <person name="Rouze P."/>
            <person name="Simmons M.P."/>
            <person name="Aerts A.L."/>
            <person name="Allen A.E."/>
            <person name="Cuvelier M.L."/>
            <person name="Derelle E."/>
            <person name="Everett M.V."/>
            <person name="Foulon E."/>
            <person name="Grimwood J."/>
            <person name="Gundlach H."/>
            <person name="Henrissat B."/>
            <person name="Napoli C."/>
            <person name="McDonald S.M."/>
            <person name="Parker M.S."/>
            <person name="Rombauts S."/>
            <person name="Salamov A."/>
            <person name="Von Dassow P."/>
            <person name="Badger J.H."/>
            <person name="Coutinho P.M."/>
            <person name="Demir E."/>
            <person name="Dubchak I."/>
            <person name="Gentemann C."/>
            <person name="Eikrem W."/>
            <person name="Gready J.E."/>
            <person name="John U."/>
            <person name="Lanier W."/>
            <person name="Lindquist E.A."/>
            <person name="Lucas S."/>
            <person name="Mayer K.F."/>
            <person name="Moreau H."/>
            <person name="Not F."/>
            <person name="Otillar R."/>
            <person name="Panaud O."/>
            <person name="Pangilinan J."/>
            <person name="Paulsen I."/>
            <person name="Piegu B."/>
            <person name="Poliakov A."/>
            <person name="Robbens S."/>
            <person name="Schmutz J."/>
            <person name="Toulza E."/>
            <person name="Wyss T."/>
            <person name="Zelensky A."/>
            <person name="Zhou K."/>
            <person name="Armbrust E.V."/>
            <person name="Bhattacharya D."/>
            <person name="Goodenough U.W."/>
            <person name="Van de Peer Y."/>
            <person name="Grigoriev I.V."/>
        </authorList>
    </citation>
    <scope>NUCLEOTIDE SEQUENCE [LARGE SCALE GENOMIC DNA]</scope>
    <source>
        <strain evidence="3 4">CCMP1545</strain>
    </source>
</reference>
<dbReference type="Pfam" id="PF05641">
    <property type="entry name" value="Agenet"/>
    <property type="match status" value="1"/>
</dbReference>
<dbReference type="KEGG" id="mpp:MICPUCDRAFT_46372"/>
<dbReference type="PANTHER" id="PTHR31917">
    <property type="entry name" value="AGENET DOMAIN-CONTAINING PROTEIN-RELATED"/>
    <property type="match status" value="1"/>
</dbReference>
<organism evidence="4">
    <name type="scientific">Micromonas pusilla (strain CCMP1545)</name>
    <name type="common">Picoplanktonic green alga</name>
    <dbReference type="NCBI Taxonomy" id="564608"/>
    <lineage>
        <taxon>Eukaryota</taxon>
        <taxon>Viridiplantae</taxon>
        <taxon>Chlorophyta</taxon>
        <taxon>Mamiellophyceae</taxon>
        <taxon>Mamiellales</taxon>
        <taxon>Mamiellaceae</taxon>
        <taxon>Micromonas</taxon>
    </lineage>
</organism>
<feature type="region of interest" description="Disordered" evidence="1">
    <location>
        <begin position="250"/>
        <end position="269"/>
    </location>
</feature>
<feature type="compositionally biased region" description="Low complexity" evidence="1">
    <location>
        <begin position="256"/>
        <end position="268"/>
    </location>
</feature>
<dbReference type="PANTHER" id="PTHR31917:SF101">
    <property type="entry name" value="OS07G0607300 PROTEIN"/>
    <property type="match status" value="1"/>
</dbReference>
<dbReference type="InterPro" id="IPR008984">
    <property type="entry name" value="SMAD_FHA_dom_sf"/>
</dbReference>
<dbReference type="CDD" id="cd00060">
    <property type="entry name" value="FHA"/>
    <property type="match status" value="1"/>
</dbReference>
<sequence>MGVDAPTPFSLSIGIDNVRYPHIHIDASTELYALTNTATVIGKGEEADIRIEELGQPAPMAGEQPSGESGEAISTEHAVIRYDKPSGELFVTDTSSGEESRVYVNGQKTPLGAKQRLAVNDTISIAGYLFEIRSSADASVKRRVGPAAAATATAGTKRARDDAAAAARTTTTGEAGAAYAFKIGQRVEVTSYEEGYRGSWFDCVVLDLAECKGVALVYMEYKDMQATEDEKDGMLKEWIPISATHAKKKGAKKAADAASGKKAPPAAEKAAREAIKTAKSVAPLIEEYTSRLVPRARVRPATRPPGYNPGDQKKEWPTGAFIEGPYADGWWTGYVISKTVTDVQVAFLKAPVGEGGYERYDPSRIRRALEWTGAEWFDWSTDKRFPPQD</sequence>
<dbReference type="Gene3D" id="2.60.200.20">
    <property type="match status" value="1"/>
</dbReference>
<dbReference type="InterPro" id="IPR000253">
    <property type="entry name" value="FHA_dom"/>
</dbReference>
<dbReference type="Pfam" id="PF00498">
    <property type="entry name" value="FHA"/>
    <property type="match status" value="1"/>
</dbReference>
<dbReference type="OrthoDB" id="1894168at2759"/>
<dbReference type="EMBL" id="GG663735">
    <property type="protein sequence ID" value="EEH60430.1"/>
    <property type="molecule type" value="Genomic_DNA"/>
</dbReference>
<dbReference type="InterPro" id="IPR008395">
    <property type="entry name" value="Agenet-like_dom"/>
</dbReference>
<dbReference type="RefSeq" id="XP_003055178.1">
    <property type="nucleotide sequence ID" value="XM_003055132.1"/>
</dbReference>
<protein>
    <submittedName>
        <fullName evidence="3">Predicted protein</fullName>
    </submittedName>
</protein>